<dbReference type="PANTHER" id="PTHR34070">
    <property type="entry name" value="ARMADILLO-TYPE FOLD"/>
    <property type="match status" value="1"/>
</dbReference>
<gene>
    <name evidence="1" type="ORF">ASZ90_007638</name>
</gene>
<accession>A0A0W8FNX9</accession>
<dbReference type="CDD" id="cd06561">
    <property type="entry name" value="AlkD_like"/>
    <property type="match status" value="1"/>
</dbReference>
<dbReference type="InterPro" id="IPR014825">
    <property type="entry name" value="DNA_alkylation"/>
</dbReference>
<evidence type="ECO:0000313" key="1">
    <source>
        <dbReference type="EMBL" id="KUG22592.1"/>
    </source>
</evidence>
<reference evidence="1" key="1">
    <citation type="journal article" date="2015" name="Proc. Natl. Acad. Sci. U.S.A.">
        <title>Networks of energetic and metabolic interactions define dynamics in microbial communities.</title>
        <authorList>
            <person name="Embree M."/>
            <person name="Liu J.K."/>
            <person name="Al-Bassam M.M."/>
            <person name="Zengler K."/>
        </authorList>
    </citation>
    <scope>NUCLEOTIDE SEQUENCE</scope>
</reference>
<organism evidence="1">
    <name type="scientific">hydrocarbon metagenome</name>
    <dbReference type="NCBI Taxonomy" id="938273"/>
    <lineage>
        <taxon>unclassified sequences</taxon>
        <taxon>metagenomes</taxon>
        <taxon>ecological metagenomes</taxon>
    </lineage>
</organism>
<dbReference type="PANTHER" id="PTHR34070:SF1">
    <property type="entry name" value="DNA ALKYLATION REPAIR PROTEIN"/>
    <property type="match status" value="1"/>
</dbReference>
<comment type="caution">
    <text evidence="1">The sequence shown here is derived from an EMBL/GenBank/DDBJ whole genome shotgun (WGS) entry which is preliminary data.</text>
</comment>
<dbReference type="InterPro" id="IPR016024">
    <property type="entry name" value="ARM-type_fold"/>
</dbReference>
<proteinExistence type="predicted"/>
<dbReference type="SUPFAM" id="SSF48371">
    <property type="entry name" value="ARM repeat"/>
    <property type="match status" value="1"/>
</dbReference>
<protein>
    <submittedName>
        <fullName evidence="1">Putative dna alkylation repair enzyme</fullName>
    </submittedName>
</protein>
<dbReference type="Pfam" id="PF08713">
    <property type="entry name" value="DNA_alkylation"/>
    <property type="match status" value="1"/>
</dbReference>
<name>A0A0W8FNX9_9ZZZZ</name>
<dbReference type="EMBL" id="LNQE01000954">
    <property type="protein sequence ID" value="KUG22592.1"/>
    <property type="molecule type" value="Genomic_DNA"/>
</dbReference>
<dbReference type="Gene3D" id="1.25.10.90">
    <property type="match status" value="1"/>
</dbReference>
<dbReference type="AlphaFoldDB" id="A0A0W8FNX9"/>
<sequence>MNANEISNRLKKMGNKEDARFLQGFFKTGPGQYGEGDIFLGVRVPAVRKLAGEYNDLSLKETLSLLKSPYHEVRLFALISLVNTFATTDESTQKKTYDLYLANTSHINNWDLVDISAPNIVGAYLFTKSRKPLYQLAKSKSLWERRIAVLATFHFIKNNQFEDSIRIAEVLLHDKEDLIHKAVGWMLREVGKRNSESAEKFLRKYCREMPRTMLRYAIEKFTPERRKMFLNDGRTRGTV</sequence>